<protein>
    <submittedName>
        <fullName evidence="11">Pollen receptor-like kinase 1</fullName>
    </submittedName>
</protein>
<sequence length="125" mass="14132">MATLTQLVYLDMSYNNFTGPIPSFSMAKRLTEIYLTRNDLTGKITSTQWKELRNLEILDLGYNSLEGGLPISLFSLPLLLELRLSNNRFSGQLDEFSNVSSHPLYILDLSNNNLEGPVPMSVFEL</sequence>
<evidence type="ECO:0000256" key="5">
    <source>
        <dbReference type="ARBA" id="ARBA00022737"/>
    </source>
</evidence>
<dbReference type="InterPro" id="IPR001611">
    <property type="entry name" value="Leu-rich_rpt"/>
</dbReference>
<keyword evidence="2" id="KW-0433">Leucine-rich repeat</keyword>
<dbReference type="PANTHER" id="PTHR27000">
    <property type="entry name" value="LEUCINE-RICH REPEAT RECEPTOR-LIKE PROTEIN KINASE FAMILY PROTEIN-RELATED"/>
    <property type="match status" value="1"/>
</dbReference>
<dbReference type="AlphaFoldDB" id="A0A2I4HDG8"/>
<dbReference type="Gene3D" id="3.80.10.10">
    <property type="entry name" value="Ribonuclease Inhibitor"/>
    <property type="match status" value="1"/>
</dbReference>
<evidence type="ECO:0000256" key="4">
    <source>
        <dbReference type="ARBA" id="ARBA00022729"/>
    </source>
</evidence>
<keyword evidence="5" id="KW-0677">Repeat</keyword>
<dbReference type="Gramene" id="Jr04_10320_p1">
    <property type="protein sequence ID" value="cds.Jr04_10320_p1"/>
    <property type="gene ID" value="Jr04_10320"/>
</dbReference>
<dbReference type="KEGG" id="jre:109016140"/>
<dbReference type="STRING" id="51240.A0A2I4HDG8"/>
<evidence type="ECO:0000256" key="9">
    <source>
        <dbReference type="ARBA" id="ARBA00023180"/>
    </source>
</evidence>
<keyword evidence="4" id="KW-0732">Signal</keyword>
<dbReference type="Proteomes" id="UP000235220">
    <property type="component" value="Chromosome 4"/>
</dbReference>
<evidence type="ECO:0000256" key="3">
    <source>
        <dbReference type="ARBA" id="ARBA00022692"/>
    </source>
</evidence>
<comment type="subcellular location">
    <subcellularLocation>
        <location evidence="1">Membrane</location>
        <topology evidence="1">Single-pass type I membrane protein</topology>
    </subcellularLocation>
</comment>
<keyword evidence="3" id="KW-0812">Transmembrane</keyword>
<evidence type="ECO:0000313" key="11">
    <source>
        <dbReference type="RefSeq" id="XP_018854137.1"/>
    </source>
</evidence>
<dbReference type="GeneID" id="109016140"/>
<evidence type="ECO:0000256" key="2">
    <source>
        <dbReference type="ARBA" id="ARBA00022614"/>
    </source>
</evidence>
<keyword evidence="10" id="KW-1185">Reference proteome</keyword>
<dbReference type="Pfam" id="PF13855">
    <property type="entry name" value="LRR_8"/>
    <property type="match status" value="1"/>
</dbReference>
<gene>
    <name evidence="11" type="primary">LOC109016140</name>
</gene>
<dbReference type="InterPro" id="IPR032675">
    <property type="entry name" value="LRR_dom_sf"/>
</dbReference>
<evidence type="ECO:0000256" key="1">
    <source>
        <dbReference type="ARBA" id="ARBA00004479"/>
    </source>
</evidence>
<evidence type="ECO:0000256" key="7">
    <source>
        <dbReference type="ARBA" id="ARBA00023136"/>
    </source>
</evidence>
<evidence type="ECO:0000256" key="6">
    <source>
        <dbReference type="ARBA" id="ARBA00022989"/>
    </source>
</evidence>
<keyword evidence="9" id="KW-0325">Glycoprotein</keyword>
<dbReference type="SUPFAM" id="SSF52058">
    <property type="entry name" value="L domain-like"/>
    <property type="match status" value="1"/>
</dbReference>
<dbReference type="PANTHER" id="PTHR27000:SF803">
    <property type="entry name" value="RECEPTOR-LIKE PROTEIN 45"/>
    <property type="match status" value="1"/>
</dbReference>
<evidence type="ECO:0000313" key="10">
    <source>
        <dbReference type="Proteomes" id="UP000235220"/>
    </source>
</evidence>
<proteinExistence type="predicted"/>
<dbReference type="PRINTS" id="PR00019">
    <property type="entry name" value="LEURICHRPT"/>
</dbReference>
<name>A0A2I4HDG8_JUGRE</name>
<reference evidence="11" key="1">
    <citation type="submission" date="2025-08" db="UniProtKB">
        <authorList>
            <consortium name="RefSeq"/>
        </authorList>
    </citation>
    <scope>IDENTIFICATION</scope>
    <source>
        <tissue evidence="11">Leaves</tissue>
    </source>
</reference>
<evidence type="ECO:0000256" key="8">
    <source>
        <dbReference type="ARBA" id="ARBA00023170"/>
    </source>
</evidence>
<organism evidence="10 11">
    <name type="scientific">Juglans regia</name>
    <name type="common">English walnut</name>
    <dbReference type="NCBI Taxonomy" id="51240"/>
    <lineage>
        <taxon>Eukaryota</taxon>
        <taxon>Viridiplantae</taxon>
        <taxon>Streptophyta</taxon>
        <taxon>Embryophyta</taxon>
        <taxon>Tracheophyta</taxon>
        <taxon>Spermatophyta</taxon>
        <taxon>Magnoliopsida</taxon>
        <taxon>eudicotyledons</taxon>
        <taxon>Gunneridae</taxon>
        <taxon>Pentapetalae</taxon>
        <taxon>rosids</taxon>
        <taxon>fabids</taxon>
        <taxon>Fagales</taxon>
        <taxon>Juglandaceae</taxon>
        <taxon>Juglans</taxon>
    </lineage>
</organism>
<keyword evidence="8" id="KW-0675">Receptor</keyword>
<keyword evidence="7" id="KW-0472">Membrane</keyword>
<dbReference type="Gramene" id="Jr04_10410_p1">
    <property type="protein sequence ID" value="cds.Jr04_10410_p1"/>
    <property type="gene ID" value="Jr04_10410"/>
</dbReference>
<dbReference type="RefSeq" id="XP_018854137.1">
    <property type="nucleotide sequence ID" value="XM_018998592.1"/>
</dbReference>
<accession>A0A2I4HDG8</accession>
<dbReference type="OrthoDB" id="1394818at2759"/>
<dbReference type="GO" id="GO:0016020">
    <property type="term" value="C:membrane"/>
    <property type="evidence" value="ECO:0007669"/>
    <property type="project" value="UniProtKB-SubCell"/>
</dbReference>
<dbReference type="FunFam" id="3.80.10.10:FF:000041">
    <property type="entry name" value="LRR receptor-like serine/threonine-protein kinase ERECTA"/>
    <property type="match status" value="1"/>
</dbReference>
<dbReference type="Pfam" id="PF00560">
    <property type="entry name" value="LRR_1"/>
    <property type="match status" value="2"/>
</dbReference>
<keyword evidence="6" id="KW-1133">Transmembrane helix</keyword>